<dbReference type="Proteomes" id="UP001157381">
    <property type="component" value="Segment"/>
</dbReference>
<sequence length="168" mass="20112">MGKYNVRINGGRYEKRFTKKFLTSVCGKRIDRQVQWDRCTRKLLFVASDDAVRRLLRLDRRAFWPDGAAFRCSIDRDSAHRRAHRRRPHRRRAHSSEARRSETRRNKVPDRSPPPRRRRSSANTDEKMLQQFIDVEICEDDEYVDDFEKPSTRVSIESIKDSFNKMNI</sequence>
<protein>
    <submittedName>
        <fullName evidence="2">LEF-6</fullName>
    </submittedName>
</protein>
<keyword evidence="3" id="KW-1185">Reference proteome</keyword>
<reference evidence="2 3" key="1">
    <citation type="journal article" date="2022" name="Virus Genes">
        <title>The complete genome sequence of an alphabaculovirus from the brown tussock moth, Olene mendosa Hubner, expands our knowledge of lymantriine baculovirus diversity and evolution.</title>
        <authorList>
            <person name="Harrison R.L."/>
            <person name="Rowley D.L."/>
        </authorList>
    </citation>
    <scope>NUCLEOTIDE SEQUENCE [LARGE SCALE GENOMIC DNA]</scope>
    <source>
        <strain evidence="2">435</strain>
    </source>
</reference>
<dbReference type="GeneID" id="80544207"/>
<accession>A0AAX3AV45</accession>
<dbReference type="KEGG" id="vg:80544207"/>
<dbReference type="RefSeq" id="YP_010805313.1">
    <property type="nucleotide sequence ID" value="NC_077147.1"/>
</dbReference>
<proteinExistence type="predicted"/>
<evidence type="ECO:0000313" key="2">
    <source>
        <dbReference type="EMBL" id="UOQ18812.1"/>
    </source>
</evidence>
<organism evidence="2 3">
    <name type="scientific">Olene mendosa nucleopolyhedrovirus</name>
    <dbReference type="NCBI Taxonomy" id="2933796"/>
    <lineage>
        <taxon>Viruses</taxon>
        <taxon>Viruses incertae sedis</taxon>
        <taxon>Naldaviricetes</taxon>
        <taxon>Lefavirales</taxon>
        <taxon>Baculoviridae</taxon>
        <taxon>Alphabaculovirus</taxon>
        <taxon>Alphabaculovirus olmendosae</taxon>
    </lineage>
</organism>
<feature type="compositionally biased region" description="Basic and acidic residues" evidence="1">
    <location>
        <begin position="94"/>
        <end position="110"/>
    </location>
</feature>
<dbReference type="EMBL" id="MZ766431">
    <property type="protein sequence ID" value="UOQ18812.1"/>
    <property type="molecule type" value="Genomic_DNA"/>
</dbReference>
<evidence type="ECO:0000256" key="1">
    <source>
        <dbReference type="SAM" id="MobiDB-lite"/>
    </source>
</evidence>
<feature type="compositionally biased region" description="Basic residues" evidence="1">
    <location>
        <begin position="81"/>
        <end position="93"/>
    </location>
</feature>
<feature type="region of interest" description="Disordered" evidence="1">
    <location>
        <begin position="77"/>
        <end position="125"/>
    </location>
</feature>
<name>A0AAX3AV45_9ABAC</name>
<evidence type="ECO:0000313" key="3">
    <source>
        <dbReference type="Proteomes" id="UP001157381"/>
    </source>
</evidence>